<dbReference type="RefSeq" id="WP_112907688.1">
    <property type="nucleotide sequence ID" value="NZ_CP030761.1"/>
</dbReference>
<evidence type="ECO:0000313" key="3">
    <source>
        <dbReference type="Proteomes" id="UP000251166"/>
    </source>
</evidence>
<name>A0A2Z4YQ05_RHILE</name>
<sequence length="171" mass="18838">MASPWKLFARLVSPRRQQRQEHGSTDEVKSDVLAVAEPSETAADNRLNAADPPLDEKSVPHDQSEAVSAAGLVGARPLDRADPALSDDADTTAHDAPKPLQAGEGAMRKRSRRGKKAERAEVIPSPSPGVPTVSDDAIILDEEIRLLRDRLRRKLQLQNAQLKKMLQRFER</sequence>
<keyword evidence="2" id="KW-0614">Plasmid</keyword>
<evidence type="ECO:0000256" key="1">
    <source>
        <dbReference type="SAM" id="MobiDB-lite"/>
    </source>
</evidence>
<feature type="compositionally biased region" description="Basic and acidic residues" evidence="1">
    <location>
        <begin position="54"/>
        <end position="64"/>
    </location>
</feature>
<protein>
    <submittedName>
        <fullName evidence="2">Uncharacterized protein</fullName>
    </submittedName>
</protein>
<organism evidence="2 3">
    <name type="scientific">Rhizobium leguminosarum</name>
    <dbReference type="NCBI Taxonomy" id="384"/>
    <lineage>
        <taxon>Bacteria</taxon>
        <taxon>Pseudomonadati</taxon>
        <taxon>Pseudomonadota</taxon>
        <taxon>Alphaproteobacteria</taxon>
        <taxon>Hyphomicrobiales</taxon>
        <taxon>Rhizobiaceae</taxon>
        <taxon>Rhizobium/Agrobacterium group</taxon>
        <taxon>Rhizobium</taxon>
    </lineage>
</organism>
<feature type="compositionally biased region" description="Basic and acidic residues" evidence="1">
    <location>
        <begin position="18"/>
        <end position="30"/>
    </location>
</feature>
<dbReference type="Proteomes" id="UP000251166">
    <property type="component" value="Plasmid unnamed1"/>
</dbReference>
<dbReference type="EMBL" id="CP030761">
    <property type="protein sequence ID" value="AXA43296.1"/>
    <property type="molecule type" value="Genomic_DNA"/>
</dbReference>
<reference evidence="2 3" key="1">
    <citation type="submission" date="2018-07" db="EMBL/GenBank/DDBJ databases">
        <title>Rhizobium leguminosarum strain:ATCC 14479 Genome sequencing and assembly.</title>
        <authorList>
            <person name="Chakraborty R."/>
        </authorList>
    </citation>
    <scope>NUCLEOTIDE SEQUENCE [LARGE SCALE GENOMIC DNA]</scope>
    <source>
        <strain evidence="2 3">ATCC 14479</strain>
        <plasmid evidence="3">Plasmid unnamed1</plasmid>
    </source>
</reference>
<dbReference type="AlphaFoldDB" id="A0A2Z4YQ05"/>
<gene>
    <name evidence="2" type="ORF">DLJ82_5735</name>
</gene>
<accession>A0A2Z4YQ05</accession>
<geneLocation type="plasmid" evidence="2 3">
    <name>unnamed1</name>
</geneLocation>
<feature type="region of interest" description="Disordered" evidence="1">
    <location>
        <begin position="1"/>
        <end position="134"/>
    </location>
</feature>
<evidence type="ECO:0000313" key="2">
    <source>
        <dbReference type="EMBL" id="AXA43296.1"/>
    </source>
</evidence>
<proteinExistence type="predicted"/>